<dbReference type="STRING" id="1442369.A0A0D2J0U5"/>
<dbReference type="PROSITE" id="PS51257">
    <property type="entry name" value="PROKAR_LIPOPROTEIN"/>
    <property type="match status" value="1"/>
</dbReference>
<keyword evidence="3" id="KW-0560">Oxidoreductase</keyword>
<dbReference type="Pfam" id="PF05368">
    <property type="entry name" value="NmrA"/>
    <property type="match status" value="1"/>
</dbReference>
<dbReference type="SUPFAM" id="SSF51735">
    <property type="entry name" value="NAD(P)-binding Rossmann-fold domains"/>
    <property type="match status" value="1"/>
</dbReference>
<feature type="domain" description="NmrA-like" evidence="4">
    <location>
        <begin position="3"/>
        <end position="207"/>
    </location>
</feature>
<dbReference type="Proteomes" id="UP000053617">
    <property type="component" value="Unassembled WGS sequence"/>
</dbReference>
<dbReference type="GO" id="GO:0016491">
    <property type="term" value="F:oxidoreductase activity"/>
    <property type="evidence" value="ECO:0007669"/>
    <property type="project" value="UniProtKB-KW"/>
</dbReference>
<dbReference type="InterPro" id="IPR051164">
    <property type="entry name" value="NmrA-like_oxidored"/>
</dbReference>
<dbReference type="InterPro" id="IPR008030">
    <property type="entry name" value="NmrA-like"/>
</dbReference>
<dbReference type="GO" id="GO:0005634">
    <property type="term" value="C:nucleus"/>
    <property type="evidence" value="ECO:0007669"/>
    <property type="project" value="TreeGrafter"/>
</dbReference>
<protein>
    <recommendedName>
        <fullName evidence="4">NmrA-like domain-containing protein</fullName>
    </recommendedName>
</protein>
<gene>
    <name evidence="5" type="ORF">Z518_00395</name>
</gene>
<keyword evidence="2" id="KW-0521">NADP</keyword>
<dbReference type="PANTHER" id="PTHR42748:SF30">
    <property type="entry name" value="NMRA-LIKE DOMAIN-CONTAINING PROTEIN"/>
    <property type="match status" value="1"/>
</dbReference>
<evidence type="ECO:0000256" key="1">
    <source>
        <dbReference type="ARBA" id="ARBA00006328"/>
    </source>
</evidence>
<dbReference type="EMBL" id="KN847475">
    <property type="protein sequence ID" value="KIX09316.1"/>
    <property type="molecule type" value="Genomic_DNA"/>
</dbReference>
<keyword evidence="6" id="KW-1185">Reference proteome</keyword>
<organism evidence="5 6">
    <name type="scientific">Rhinocladiella mackenziei CBS 650.93</name>
    <dbReference type="NCBI Taxonomy" id="1442369"/>
    <lineage>
        <taxon>Eukaryota</taxon>
        <taxon>Fungi</taxon>
        <taxon>Dikarya</taxon>
        <taxon>Ascomycota</taxon>
        <taxon>Pezizomycotina</taxon>
        <taxon>Eurotiomycetes</taxon>
        <taxon>Chaetothyriomycetidae</taxon>
        <taxon>Chaetothyriales</taxon>
        <taxon>Herpotrichiellaceae</taxon>
        <taxon>Rhinocladiella</taxon>
    </lineage>
</organism>
<proteinExistence type="inferred from homology"/>
<evidence type="ECO:0000313" key="6">
    <source>
        <dbReference type="Proteomes" id="UP000053617"/>
    </source>
</evidence>
<dbReference type="OrthoDB" id="300709at2759"/>
<evidence type="ECO:0000313" key="5">
    <source>
        <dbReference type="EMBL" id="KIX09316.1"/>
    </source>
</evidence>
<dbReference type="AlphaFoldDB" id="A0A0D2J0U5"/>
<dbReference type="HOGENOM" id="CLU_007383_8_2_1"/>
<evidence type="ECO:0000259" key="4">
    <source>
        <dbReference type="Pfam" id="PF05368"/>
    </source>
</evidence>
<dbReference type="GeneID" id="25288466"/>
<evidence type="ECO:0000256" key="3">
    <source>
        <dbReference type="ARBA" id="ARBA00023002"/>
    </source>
</evidence>
<dbReference type="InterPro" id="IPR036291">
    <property type="entry name" value="NAD(P)-bd_dom_sf"/>
</dbReference>
<reference evidence="5 6" key="1">
    <citation type="submission" date="2015-01" db="EMBL/GenBank/DDBJ databases">
        <title>The Genome Sequence of Rhinocladiella mackenzie CBS 650.93.</title>
        <authorList>
            <consortium name="The Broad Institute Genomics Platform"/>
            <person name="Cuomo C."/>
            <person name="de Hoog S."/>
            <person name="Gorbushina A."/>
            <person name="Stielow B."/>
            <person name="Teixiera M."/>
            <person name="Abouelleil A."/>
            <person name="Chapman S.B."/>
            <person name="Priest M."/>
            <person name="Young S.K."/>
            <person name="Wortman J."/>
            <person name="Nusbaum C."/>
            <person name="Birren B."/>
        </authorList>
    </citation>
    <scope>NUCLEOTIDE SEQUENCE [LARGE SCALE GENOMIC DNA]</scope>
    <source>
        <strain evidence="5 6">CBS 650.93</strain>
    </source>
</reference>
<sequence>MRLGAEVVRGDLTDVSTLAPAIGGCWGVFAVTDFYDSTIINDPMSEEQQGRHLAKAALDAGVQCYVWSTLPSSESVTGGKIISRIYEGKHKVDGYIREIGLPGCFVYTGNFYENMILRQHMSYDKEKDMLVFKQPIIKPEAELTMLYVEKDLSAIVKAIFDAWERKKSELNGAYLQASHARIRPMDIVAATKKVSGKNVEYMVLPTTGVPERDKMFSMYNEVGMHPGVTFPDPRVVNLGVTFHNTEDFIREKLLPHLGLEPAK</sequence>
<dbReference type="PANTHER" id="PTHR42748">
    <property type="entry name" value="NITROGEN METABOLITE REPRESSION PROTEIN NMRA FAMILY MEMBER"/>
    <property type="match status" value="1"/>
</dbReference>
<dbReference type="VEuPathDB" id="FungiDB:Z518_00395"/>
<accession>A0A0D2J0U5</accession>
<evidence type="ECO:0000256" key="2">
    <source>
        <dbReference type="ARBA" id="ARBA00022857"/>
    </source>
</evidence>
<dbReference type="Gene3D" id="3.90.25.10">
    <property type="entry name" value="UDP-galactose 4-epimerase, domain 1"/>
    <property type="match status" value="1"/>
</dbReference>
<name>A0A0D2J0U5_9EURO</name>
<dbReference type="RefSeq" id="XP_013276452.1">
    <property type="nucleotide sequence ID" value="XM_013420998.1"/>
</dbReference>
<comment type="similarity">
    <text evidence="1">Belongs to the NmrA-type oxidoreductase family.</text>
</comment>
<dbReference type="Gene3D" id="3.40.50.720">
    <property type="entry name" value="NAD(P)-binding Rossmann-like Domain"/>
    <property type="match status" value="1"/>
</dbReference>